<sequence>MHTRYVTWDEAVEIFRRRGLAEETYRNLYQEEYILHPGPARVDGPFPLNFHEDAHPWNADTPEAATGYIVDGDLAIEGNLYDEDDGAAALVVLGTLKARDVFLTCDTKLIVLGDVEVGLFAGEMTDKLVMLHGDLRTVVTALDAEFEPDLVAGRHSGRLIAPSYAGLDVEDATAGRPLSDLLVDEVISGDGVDFDALRERVPAGEPVIRPGLVAGDGRQSPSSES</sequence>
<keyword evidence="2" id="KW-1185">Reference proteome</keyword>
<evidence type="ECO:0000313" key="2">
    <source>
        <dbReference type="Proteomes" id="UP001501444"/>
    </source>
</evidence>
<gene>
    <name evidence="1" type="ORF">GCM10010170_102340</name>
</gene>
<reference evidence="2" key="1">
    <citation type="journal article" date="2019" name="Int. J. Syst. Evol. Microbiol.">
        <title>The Global Catalogue of Microorganisms (GCM) 10K type strain sequencing project: providing services to taxonomists for standard genome sequencing and annotation.</title>
        <authorList>
            <consortium name="The Broad Institute Genomics Platform"/>
            <consortium name="The Broad Institute Genome Sequencing Center for Infectious Disease"/>
            <person name="Wu L."/>
            <person name="Ma J."/>
        </authorList>
    </citation>
    <scope>NUCLEOTIDE SEQUENCE [LARGE SCALE GENOMIC DNA]</scope>
    <source>
        <strain evidence="2">JCM 3272</strain>
    </source>
</reference>
<comment type="caution">
    <text evidence="1">The sequence shown here is derived from an EMBL/GenBank/DDBJ whole genome shotgun (WGS) entry which is preliminary data.</text>
</comment>
<evidence type="ECO:0008006" key="3">
    <source>
        <dbReference type="Google" id="ProtNLM"/>
    </source>
</evidence>
<accession>A0ABP5UY64</accession>
<name>A0ABP5UY64_9ACTN</name>
<proteinExistence type="predicted"/>
<evidence type="ECO:0000313" key="1">
    <source>
        <dbReference type="EMBL" id="GAA2390343.1"/>
    </source>
</evidence>
<protein>
    <recommendedName>
        <fullName evidence="3">Polymer-forming cytoskeletal protein</fullName>
    </recommendedName>
</protein>
<dbReference type="Proteomes" id="UP001501444">
    <property type="component" value="Unassembled WGS sequence"/>
</dbReference>
<organism evidence="1 2">
    <name type="scientific">Dactylosporangium salmoneum</name>
    <dbReference type="NCBI Taxonomy" id="53361"/>
    <lineage>
        <taxon>Bacteria</taxon>
        <taxon>Bacillati</taxon>
        <taxon>Actinomycetota</taxon>
        <taxon>Actinomycetes</taxon>
        <taxon>Micromonosporales</taxon>
        <taxon>Micromonosporaceae</taxon>
        <taxon>Dactylosporangium</taxon>
    </lineage>
</organism>
<dbReference type="EMBL" id="BAAARV010000123">
    <property type="protein sequence ID" value="GAA2390343.1"/>
    <property type="molecule type" value="Genomic_DNA"/>
</dbReference>